<dbReference type="EMBL" id="AEPW01000033">
    <property type="protein sequence ID" value="EFU77246.1"/>
    <property type="molecule type" value="Genomic_DNA"/>
</dbReference>
<proteinExistence type="predicted"/>
<comment type="caution">
    <text evidence="1">The sequence shown here is derived from an EMBL/GenBank/DDBJ whole genome shotgun (WGS) entry which is preliminary data.</text>
</comment>
<dbReference type="Proteomes" id="UP000003434">
    <property type="component" value="Unassembled WGS sequence"/>
</dbReference>
<accession>E6LLM4</accession>
<reference evidence="1 2" key="1">
    <citation type="submission" date="2010-12" db="EMBL/GenBank/DDBJ databases">
        <authorList>
            <person name="Muzny D."/>
            <person name="Qin X."/>
            <person name="Deng J."/>
            <person name="Jiang H."/>
            <person name="Liu Y."/>
            <person name="Qu J."/>
            <person name="Song X.-Z."/>
            <person name="Zhang L."/>
            <person name="Thornton R."/>
            <person name="Coyle M."/>
            <person name="Francisco L."/>
            <person name="Jackson L."/>
            <person name="Javaid M."/>
            <person name="Korchina V."/>
            <person name="Kovar C."/>
            <person name="Mata R."/>
            <person name="Mathew T."/>
            <person name="Ngo R."/>
            <person name="Nguyen L."/>
            <person name="Nguyen N."/>
            <person name="Okwuonu G."/>
            <person name="Ongeri F."/>
            <person name="Pham C."/>
            <person name="Simmons D."/>
            <person name="Wilczek-Boney K."/>
            <person name="Hale W."/>
            <person name="Jakkamsetti A."/>
            <person name="Pham P."/>
            <person name="Ruth R."/>
            <person name="San Lucas F."/>
            <person name="Warren J."/>
            <person name="Zhang J."/>
            <person name="Zhao Z."/>
            <person name="Zhou C."/>
            <person name="Zhu D."/>
            <person name="Lee S."/>
            <person name="Bess C."/>
            <person name="Blankenburg K."/>
            <person name="Forbes L."/>
            <person name="Fu Q."/>
            <person name="Gubbala S."/>
            <person name="Hirani K."/>
            <person name="Jayaseelan J.C."/>
            <person name="Lara F."/>
            <person name="Munidasa M."/>
            <person name="Palculict T."/>
            <person name="Patil S."/>
            <person name="Pu L.-L."/>
            <person name="Saada N."/>
            <person name="Tang L."/>
            <person name="Weissenberger G."/>
            <person name="Zhu Y."/>
            <person name="Hemphill L."/>
            <person name="Shang Y."/>
            <person name="Youmans B."/>
            <person name="Ayvaz T."/>
            <person name="Ross M."/>
            <person name="Santibanez J."/>
            <person name="Aqrawi P."/>
            <person name="Gross S."/>
            <person name="Joshi V."/>
            <person name="Fowler G."/>
            <person name="Nazareth L."/>
            <person name="Reid J."/>
            <person name="Worley K."/>
            <person name="Petrosino J."/>
            <person name="Highlander S."/>
            <person name="Gibbs R."/>
        </authorList>
    </citation>
    <scope>NUCLEOTIDE SEQUENCE [LARGE SCALE GENOMIC DNA]</scope>
    <source>
        <strain evidence="1 2">DSM 3986</strain>
    </source>
</reference>
<gene>
    <name evidence="1" type="ORF">HMPREF0381_0859</name>
</gene>
<name>E6LLM4_9FIRM</name>
<dbReference type="AlphaFoldDB" id="E6LLM4"/>
<sequence length="72" mass="8997">MFKYMTDDDFERNRKYRFNAGIIQDKKEYSHTVINRLYEILLNEGHLEKFRKAVGDEKYRNRLLYEYRLIID</sequence>
<dbReference type="HOGENOM" id="CLU_2770559_0_0_9"/>
<dbReference type="eggNOG" id="ENOG502ZJZG">
    <property type="taxonomic scope" value="Bacteria"/>
</dbReference>
<dbReference type="RefSeq" id="WP_008750628.1">
    <property type="nucleotide sequence ID" value="NZ_GL622296.1"/>
</dbReference>
<protein>
    <submittedName>
        <fullName evidence="1">Uncharacterized protein</fullName>
    </submittedName>
</protein>
<organism evidence="1 2">
    <name type="scientific">Lachnoanaerobaculum saburreum DSM 3986</name>
    <dbReference type="NCBI Taxonomy" id="887325"/>
    <lineage>
        <taxon>Bacteria</taxon>
        <taxon>Bacillati</taxon>
        <taxon>Bacillota</taxon>
        <taxon>Clostridia</taxon>
        <taxon>Lachnospirales</taxon>
        <taxon>Lachnospiraceae</taxon>
        <taxon>Lachnoanaerobaculum</taxon>
    </lineage>
</organism>
<evidence type="ECO:0000313" key="1">
    <source>
        <dbReference type="EMBL" id="EFU77246.1"/>
    </source>
</evidence>
<evidence type="ECO:0000313" key="2">
    <source>
        <dbReference type="Proteomes" id="UP000003434"/>
    </source>
</evidence>